<feature type="compositionally biased region" description="Low complexity" evidence="6">
    <location>
        <begin position="94"/>
        <end position="126"/>
    </location>
</feature>
<evidence type="ECO:0000256" key="5">
    <source>
        <dbReference type="ARBA" id="ARBA00023157"/>
    </source>
</evidence>
<dbReference type="InterPro" id="IPR011042">
    <property type="entry name" value="6-blade_b-propeller_TolB-like"/>
</dbReference>
<dbReference type="PANTHER" id="PTHR46388:SF2">
    <property type="entry name" value="NHL REPEAT-CONTAINING PROTEIN 2"/>
    <property type="match status" value="1"/>
</dbReference>
<keyword evidence="3" id="KW-0732">Signal</keyword>
<accession>A9GV52</accession>
<dbReference type="KEGG" id="scl:sce0551"/>
<dbReference type="Pfam" id="PF24517">
    <property type="entry name" value="CBM96"/>
    <property type="match status" value="1"/>
</dbReference>
<dbReference type="eggNOG" id="COG3386">
    <property type="taxonomic scope" value="Bacteria"/>
</dbReference>
<dbReference type="PROSITE" id="PS00018">
    <property type="entry name" value="EF_HAND_1"/>
    <property type="match status" value="1"/>
</dbReference>
<gene>
    <name evidence="8" type="ordered locus">sce0551</name>
</gene>
<reference evidence="8 9" key="1">
    <citation type="journal article" date="2007" name="Nat. Biotechnol.">
        <title>Complete genome sequence of the myxobacterium Sorangium cellulosum.</title>
        <authorList>
            <person name="Schneiker S."/>
            <person name="Perlova O."/>
            <person name="Kaiser O."/>
            <person name="Gerth K."/>
            <person name="Alici A."/>
            <person name="Altmeyer M.O."/>
            <person name="Bartels D."/>
            <person name="Bekel T."/>
            <person name="Beyer S."/>
            <person name="Bode E."/>
            <person name="Bode H.B."/>
            <person name="Bolten C.J."/>
            <person name="Choudhuri J.V."/>
            <person name="Doss S."/>
            <person name="Elnakady Y.A."/>
            <person name="Frank B."/>
            <person name="Gaigalat L."/>
            <person name="Goesmann A."/>
            <person name="Groeger C."/>
            <person name="Gross F."/>
            <person name="Jelsbak L."/>
            <person name="Jelsbak L."/>
            <person name="Kalinowski J."/>
            <person name="Kegler C."/>
            <person name="Knauber T."/>
            <person name="Konietzny S."/>
            <person name="Kopp M."/>
            <person name="Krause L."/>
            <person name="Krug D."/>
            <person name="Linke B."/>
            <person name="Mahmud T."/>
            <person name="Martinez-Arias R."/>
            <person name="McHardy A.C."/>
            <person name="Merai M."/>
            <person name="Meyer F."/>
            <person name="Mormann S."/>
            <person name="Munoz-Dorado J."/>
            <person name="Perez J."/>
            <person name="Pradella S."/>
            <person name="Rachid S."/>
            <person name="Raddatz G."/>
            <person name="Rosenau F."/>
            <person name="Rueckert C."/>
            <person name="Sasse F."/>
            <person name="Scharfe M."/>
            <person name="Schuster S.C."/>
            <person name="Suen G."/>
            <person name="Treuner-Lange A."/>
            <person name="Velicer G.J."/>
            <person name="Vorholter F.-J."/>
            <person name="Weissman K.J."/>
            <person name="Welch R.D."/>
            <person name="Wenzel S.C."/>
            <person name="Whitworth D.E."/>
            <person name="Wilhelm S."/>
            <person name="Wittmann C."/>
            <person name="Bloecker H."/>
            <person name="Puehler A."/>
            <person name="Mueller R."/>
        </authorList>
    </citation>
    <scope>NUCLEOTIDE SEQUENCE [LARGE SCALE GENOMIC DNA]</scope>
    <source>
        <strain evidence="9">So ce56</strain>
    </source>
</reference>
<keyword evidence="2" id="KW-0964">Secreted</keyword>
<proteinExistence type="predicted"/>
<dbReference type="GO" id="GO:0005576">
    <property type="term" value="C:extracellular region"/>
    <property type="evidence" value="ECO:0007669"/>
    <property type="project" value="UniProtKB-SubCell"/>
</dbReference>
<dbReference type="InterPro" id="IPR018247">
    <property type="entry name" value="EF_Hand_1_Ca_BS"/>
</dbReference>
<dbReference type="PANTHER" id="PTHR46388">
    <property type="entry name" value="NHL REPEAT-CONTAINING PROTEIN 2"/>
    <property type="match status" value="1"/>
</dbReference>
<protein>
    <recommendedName>
        <fullName evidence="7">Carbohydrate-binding module family 96 domain-containing protein</fullName>
    </recommendedName>
</protein>
<evidence type="ECO:0000313" key="8">
    <source>
        <dbReference type="EMBL" id="CAN90708.1"/>
    </source>
</evidence>
<comment type="subcellular location">
    <subcellularLocation>
        <location evidence="1">Secreted</location>
    </subcellularLocation>
</comment>
<dbReference type="HOGENOM" id="CLU_237461_0_0_7"/>
<sequence length="1889" mass="199823">MTALRSMLIRQLIHSRDALADPRRAGRLPLLLCLGIVASACAGGADEPSEPIGSVQQALCSADDVGCQSGAPSWPRWSQQPDRPDAVFEEFETGSGAASASSSANSSSASSSASSSSASSSASSASGAGGGGSGFEFKPKACDPNLLGKMPENPNPKGADLQNITTNFHVLQSMQILSSIVNKTAEAINASDTETVEDAGKGRCICTQRVDAGCTDVIQKGQTTYEECSDFCDPATTPTNTCSMGVLVWLSNDVQQTQEGKAKWARKIVKWLDKMAGEIADGRFADFLEQLGGDLENATELLAKIQCYIDLYTEGYHLGGYSKQRPDLHMCIPWAGHGAYATMVESGNGKWGIGARYESRNLSKKHRAQMRTGGFAVTVFDETLSILPGTEFNMQLDGYKWFNREAPFGDDELGHFGGGGFSLSAAKRKGLFYLADEDQVESLDTDHDGRVSPQEFLVGTYMPFSYTADYTPSGAPSPATWPRSAAKPAEKLEGRSAAVMAAALNLDMQMKPIEKDLTKIPLPPVPGAFLIPYFRLGAGVKWYDEAYFMRKRLQEALNKHTNHKIENVDFDRDMHAFQAPDVTGEAGTVVSVRPEVGAKLFLGVPLGKRLKVGVEASIGFSVDLKPSGSGGVVDLNTSLEQALVNSNPDESLECKPVFNYKDQTYCSNRLVEESELNLGCSPLDTNNSCCLTFATGGRACIDDWTGITEEWCDSGKLSYELLATFMKEKQAKLLKTAFQAGFTAKWNANKTCDECDSDGTCVTDVRSDDLRDISGCQKHGVCCLPVASSPFGLAGARALTNGSYAQARFIQPGDMAYDASTRMLYVADRTAVRRIDLTSGAVTTIAGSTVSGTTDGVGTAARFNTISGITLHDGALYIADRGSRTIRKLTLSSGQVTTIADRTVVGTPRDVAVVGSHLYVTNSGDRTLVWIDLATGANIAVAGLASSSGNVDGVGTTARFAEPSGIVADGRGNLYIADAFNHSLRRFEIATSMVTTVAGNGTAGSADGVGTAARLTSPQALAIDGSGSVFIGEGNKPGRVRRFDPALGATVTVAGGPGTVWQDGLATSAVLELPGGLAVLPSGDIYVSDSLPSTVRKIGSNCDAAIPGAVTYDVTEAECPGNFGAYRCVTETRSDVVEWRGPGCHPLHSGFQSACGCASNADCASGETCDPVKKLCTVGGTPVTCLCSADPNPTCASEPGRTCVDGACTRRCNYDAATADTVCGYGQVCTPDGVCAPQAGAQYAEQVIWGLKNPHAPAHAIATYGMSELELIAALNAGIHIGLEVKLFKKPRKFTLWDWRRSWDIGSVAKAKFQPGLEATYQWDSTSLGQVTNYQPTEVTRSLTAPSETADFLAWCKDELGLHAEDPMAPTTEDVTGGVQEVLNFGFNLGERVSTMENLCIEGRPMMDWLQDKDALAERFVTGTCTYVGLVSGLRGNLSFPCQEAHINLLKHWGCLDAQGSAVANQLRVGAFSGAVVNTPTPTFDLTALLYDTSNGLEASNLVYPSALAEAWLAEVEACFDEHSEDTMPCSCLDDADCTTGPGQTCVSGTCQGPEDDVIQCSVVQNAGVTVERCCGDGVQQASEQCDDGNTQNGDGCSSSCLLETKGACCRSQGCTDLGTGGISSSASCREAGGYFLSGYSCAQVDACGVEPIGSCTEPDGACHTPAYEAQCDAVGGVFVVGGRCENEPERLTLQPGSDGIDATITNLSASVGANNGSSPNMTAGVWTSSNTSYVNRSLFRFDLSEIPAGSTIERARLTLYADPDARLYGQGTWNGLLPGHSTYGGSNAFLLQRVTSAWQENTVTWANQPTTTSLHQVLLPPSTSLGQDYEGVDVTELVQDMLSAPASNHGFLMRLESEVGNYREVSFMSSDNANAARLPKLEVVFRRP</sequence>
<dbReference type="Gene3D" id="2.60.120.970">
    <property type="match status" value="1"/>
</dbReference>
<dbReference type="NCBIfam" id="TIGR02232">
    <property type="entry name" value="myxo_disulf_rpt"/>
    <property type="match status" value="1"/>
</dbReference>
<evidence type="ECO:0000313" key="9">
    <source>
        <dbReference type="Proteomes" id="UP000002139"/>
    </source>
</evidence>
<evidence type="ECO:0000256" key="2">
    <source>
        <dbReference type="ARBA" id="ARBA00022525"/>
    </source>
</evidence>
<dbReference type="BioCyc" id="SCEL448385:SCE_RS02885-MONOMER"/>
<organism evidence="8 9">
    <name type="scientific">Sorangium cellulosum (strain So ce56)</name>
    <name type="common">Polyangium cellulosum (strain So ce56)</name>
    <dbReference type="NCBI Taxonomy" id="448385"/>
    <lineage>
        <taxon>Bacteria</taxon>
        <taxon>Pseudomonadati</taxon>
        <taxon>Myxococcota</taxon>
        <taxon>Polyangia</taxon>
        <taxon>Polyangiales</taxon>
        <taxon>Polyangiaceae</taxon>
        <taxon>Sorangium</taxon>
    </lineage>
</organism>
<keyword evidence="4" id="KW-0677">Repeat</keyword>
<keyword evidence="9" id="KW-1185">Reference proteome</keyword>
<evidence type="ECO:0000256" key="6">
    <source>
        <dbReference type="SAM" id="MobiDB-lite"/>
    </source>
</evidence>
<dbReference type="EMBL" id="AM746676">
    <property type="protein sequence ID" value="CAN90708.1"/>
    <property type="molecule type" value="Genomic_DNA"/>
</dbReference>
<name>A9GV52_SORC5</name>
<dbReference type="InterPro" id="IPR011936">
    <property type="entry name" value="Myxo_disulph_rpt"/>
</dbReference>
<feature type="domain" description="Carbohydrate-binding module family 96" evidence="7">
    <location>
        <begin position="1702"/>
        <end position="1876"/>
    </location>
</feature>
<dbReference type="STRING" id="448385.sce0551"/>
<feature type="region of interest" description="Disordered" evidence="6">
    <location>
        <begin position="92"/>
        <end position="133"/>
    </location>
</feature>
<keyword evidence="5" id="KW-1015">Disulfide bond</keyword>
<evidence type="ECO:0000256" key="3">
    <source>
        <dbReference type="ARBA" id="ARBA00022729"/>
    </source>
</evidence>
<evidence type="ECO:0000256" key="4">
    <source>
        <dbReference type="ARBA" id="ARBA00022737"/>
    </source>
</evidence>
<dbReference type="Proteomes" id="UP000002139">
    <property type="component" value="Chromosome"/>
</dbReference>
<evidence type="ECO:0000259" key="7">
    <source>
        <dbReference type="Pfam" id="PF24517"/>
    </source>
</evidence>
<dbReference type="SUPFAM" id="SSF101898">
    <property type="entry name" value="NHL repeat"/>
    <property type="match status" value="1"/>
</dbReference>
<dbReference type="Gene3D" id="2.120.10.30">
    <property type="entry name" value="TolB, C-terminal domain"/>
    <property type="match status" value="3"/>
</dbReference>
<dbReference type="NCBIfam" id="NF033679">
    <property type="entry name" value="DNRLRE_dom"/>
    <property type="match status" value="1"/>
</dbReference>
<evidence type="ECO:0000256" key="1">
    <source>
        <dbReference type="ARBA" id="ARBA00004613"/>
    </source>
</evidence>
<dbReference type="InterPro" id="IPR055372">
    <property type="entry name" value="CBM96"/>
</dbReference>